<dbReference type="Gene3D" id="3.10.450.50">
    <property type="match status" value="1"/>
</dbReference>
<name>A0A3M2RUJ4_9HYPO</name>
<feature type="compositionally biased region" description="Basic and acidic residues" evidence="1">
    <location>
        <begin position="333"/>
        <end position="351"/>
    </location>
</feature>
<gene>
    <name evidence="2" type="ORF">CDV36_011416</name>
</gene>
<dbReference type="AlphaFoldDB" id="A0A3M2RUJ4"/>
<dbReference type="OrthoDB" id="1162399at2759"/>
<protein>
    <submittedName>
        <fullName evidence="2">Uncharacterized protein</fullName>
    </submittedName>
</protein>
<feature type="compositionally biased region" description="Polar residues" evidence="1">
    <location>
        <begin position="480"/>
        <end position="496"/>
    </location>
</feature>
<proteinExistence type="predicted"/>
<evidence type="ECO:0000313" key="2">
    <source>
        <dbReference type="EMBL" id="RMJ08973.1"/>
    </source>
</evidence>
<reference evidence="2 3" key="1">
    <citation type="submission" date="2017-06" db="EMBL/GenBank/DDBJ databases">
        <title>Comparative genomic analysis of Ambrosia Fusariam Clade fungi.</title>
        <authorList>
            <person name="Stajich J.E."/>
            <person name="Carrillo J."/>
            <person name="Kijimoto T."/>
            <person name="Eskalen A."/>
            <person name="O'Donnell K."/>
            <person name="Kasson M."/>
        </authorList>
    </citation>
    <scope>NUCLEOTIDE SEQUENCE [LARGE SCALE GENOMIC DNA]</scope>
    <source>
        <strain evidence="2">UCR3666</strain>
    </source>
</reference>
<evidence type="ECO:0000313" key="3">
    <source>
        <dbReference type="Proteomes" id="UP000277212"/>
    </source>
</evidence>
<feature type="region of interest" description="Disordered" evidence="1">
    <location>
        <begin position="159"/>
        <end position="186"/>
    </location>
</feature>
<feature type="compositionally biased region" description="Basic and acidic residues" evidence="1">
    <location>
        <begin position="302"/>
        <end position="313"/>
    </location>
</feature>
<dbReference type="STRING" id="2010991.A0A3M2RUJ4"/>
<dbReference type="Proteomes" id="UP000277212">
    <property type="component" value="Unassembled WGS sequence"/>
</dbReference>
<feature type="region of interest" description="Disordered" evidence="1">
    <location>
        <begin position="223"/>
        <end position="496"/>
    </location>
</feature>
<feature type="compositionally biased region" description="Polar residues" evidence="1">
    <location>
        <begin position="230"/>
        <end position="242"/>
    </location>
</feature>
<feature type="compositionally biased region" description="Polar residues" evidence="1">
    <location>
        <begin position="168"/>
        <end position="182"/>
    </location>
</feature>
<dbReference type="EMBL" id="NKUJ01000262">
    <property type="protein sequence ID" value="RMJ08973.1"/>
    <property type="molecule type" value="Genomic_DNA"/>
</dbReference>
<dbReference type="InterPro" id="IPR032710">
    <property type="entry name" value="NTF2-like_dom_sf"/>
</dbReference>
<comment type="caution">
    <text evidence="2">The sequence shown here is derived from an EMBL/GenBank/DDBJ whole genome shotgun (WGS) entry which is preliminary data.</text>
</comment>
<sequence>MAATYKQFLAAPSSSLLADTAALYYVTTTTTFSGPTQIIKHLNGLQKVVAKKKEEVFNVVDGGNVAVFEIDTGLGFQTGGGPYLPGLDDNFLSARDVYLPITHFVTFDEAGKISQIRLQWDQASLLKQVEVIGKSGRNWPIRDSREQIAFIRSCIKSAGTAPPAPLSHNESVVRTRGSTSNAFRDPHASLQLFGSREEIETEPAAVVSPYAGTRPRQRSFTEILGHEPDSPSSGRQQMSPSKAGQGKNFQPMRLFDGYEETEVKEQPQQQNKRYIRPNPNKYSHFDFADGSDPQDAPQRGVSIDEKPKSKHDSQWSFEDFVTPQKVKPSRGGRTQDVRHWGADENTADEKPAQPAAKPRRDAEAHFELLDDESNERPLGNITNVNRGKDFDQHFDLTDQSPAHPQQPEHVPEARQKAVKMMDSNWSMYEKSPSQKENKPAQAPTTDSRIHIAGDGMGGRKGTNRDWLYGDLSEQPLPTRKQPTTSAKKDSSFSWDF</sequence>
<accession>A0A3M2RUJ4</accession>
<evidence type="ECO:0000256" key="1">
    <source>
        <dbReference type="SAM" id="MobiDB-lite"/>
    </source>
</evidence>
<feature type="compositionally biased region" description="Basic and acidic residues" evidence="1">
    <location>
        <begin position="358"/>
        <end position="368"/>
    </location>
</feature>
<keyword evidence="3" id="KW-1185">Reference proteome</keyword>
<dbReference type="SUPFAM" id="SSF54427">
    <property type="entry name" value="NTF2-like"/>
    <property type="match status" value="1"/>
</dbReference>
<organism evidence="2 3">
    <name type="scientific">Fusarium kuroshium</name>
    <dbReference type="NCBI Taxonomy" id="2010991"/>
    <lineage>
        <taxon>Eukaryota</taxon>
        <taxon>Fungi</taxon>
        <taxon>Dikarya</taxon>
        <taxon>Ascomycota</taxon>
        <taxon>Pezizomycotina</taxon>
        <taxon>Sordariomycetes</taxon>
        <taxon>Hypocreomycetidae</taxon>
        <taxon>Hypocreales</taxon>
        <taxon>Nectriaceae</taxon>
        <taxon>Fusarium</taxon>
        <taxon>Fusarium solani species complex</taxon>
    </lineage>
</organism>
<feature type="compositionally biased region" description="Basic and acidic residues" evidence="1">
    <location>
        <begin position="386"/>
        <end position="396"/>
    </location>
</feature>